<dbReference type="SUPFAM" id="SSF51735">
    <property type="entry name" value="NAD(P)-binding Rossmann-fold domains"/>
    <property type="match status" value="1"/>
</dbReference>
<dbReference type="Proteomes" id="UP000426444">
    <property type="component" value="Chromosome"/>
</dbReference>
<dbReference type="InterPro" id="IPR013149">
    <property type="entry name" value="ADH-like_C"/>
</dbReference>
<evidence type="ECO:0000256" key="3">
    <source>
        <dbReference type="ARBA" id="ARBA00023002"/>
    </source>
</evidence>
<dbReference type="Pfam" id="PF00107">
    <property type="entry name" value="ADH_zinc_N"/>
    <property type="match status" value="1"/>
</dbReference>
<feature type="domain" description="Alcohol dehydrogenase-like N-terminal" evidence="6">
    <location>
        <begin position="24"/>
        <end position="128"/>
    </location>
</feature>
<dbReference type="Gene3D" id="3.40.50.720">
    <property type="entry name" value="NAD(P)-binding Rossmann-like Domain"/>
    <property type="match status" value="1"/>
</dbReference>
<evidence type="ECO:0000256" key="4">
    <source>
        <dbReference type="RuleBase" id="RU361277"/>
    </source>
</evidence>
<evidence type="ECO:0000313" key="7">
    <source>
        <dbReference type="EMBL" id="QGT99459.1"/>
    </source>
</evidence>
<dbReference type="EMBL" id="CP046457">
    <property type="protein sequence ID" value="QGT99459.1"/>
    <property type="molecule type" value="Genomic_DNA"/>
</dbReference>
<dbReference type="KEGG" id="salq:SYNTR_0866"/>
<dbReference type="PROSITE" id="PS00059">
    <property type="entry name" value="ADH_ZINC"/>
    <property type="match status" value="1"/>
</dbReference>
<organism evidence="7 8">
    <name type="scientific">Candidatus Syntrophocurvum alkaliphilum</name>
    <dbReference type="NCBI Taxonomy" id="2293317"/>
    <lineage>
        <taxon>Bacteria</taxon>
        <taxon>Bacillati</taxon>
        <taxon>Bacillota</taxon>
        <taxon>Clostridia</taxon>
        <taxon>Eubacteriales</taxon>
        <taxon>Syntrophomonadaceae</taxon>
        <taxon>Candidatus Syntrophocurvum</taxon>
    </lineage>
</organism>
<reference evidence="8" key="1">
    <citation type="journal article" date="2019" name="Microbiology">
        <title>Complete Genome Sequence of an Uncultured Bacterium of the Candidate Phylum Bipolaricaulota.</title>
        <authorList>
            <person name="Kadnikov V.V."/>
            <person name="Mardanov A.V."/>
            <person name="Beletsky A.V."/>
            <person name="Frank Y.A."/>
            <person name="Karnachuk O.V."/>
            <person name="Ravin N.V."/>
        </authorList>
    </citation>
    <scope>NUCLEOTIDE SEQUENCE [LARGE SCALE GENOMIC DNA]</scope>
</reference>
<dbReference type="InterPro" id="IPR013154">
    <property type="entry name" value="ADH-like_N"/>
</dbReference>
<evidence type="ECO:0000259" key="5">
    <source>
        <dbReference type="Pfam" id="PF00107"/>
    </source>
</evidence>
<dbReference type="SUPFAM" id="SSF50129">
    <property type="entry name" value="GroES-like"/>
    <property type="match status" value="1"/>
</dbReference>
<comment type="cofactor">
    <cofactor evidence="4">
        <name>Zn(2+)</name>
        <dbReference type="ChEBI" id="CHEBI:29105"/>
    </cofactor>
</comment>
<gene>
    <name evidence="7" type="ORF">SYNTR_0866</name>
</gene>
<comment type="similarity">
    <text evidence="4">Belongs to the zinc-containing alcohol dehydrogenase family.</text>
</comment>
<feature type="domain" description="Alcohol dehydrogenase-like C-terminal" evidence="5">
    <location>
        <begin position="177"/>
        <end position="306"/>
    </location>
</feature>
<dbReference type="PANTHER" id="PTHR43401">
    <property type="entry name" value="L-THREONINE 3-DEHYDROGENASE"/>
    <property type="match status" value="1"/>
</dbReference>
<accession>A0A6I6DAV1</accession>
<dbReference type="GO" id="GO:0016491">
    <property type="term" value="F:oxidoreductase activity"/>
    <property type="evidence" value="ECO:0007669"/>
    <property type="project" value="UniProtKB-KW"/>
</dbReference>
<proteinExistence type="inferred from homology"/>
<sequence length="345" mass="37841">MKAAILESREKIVIKKLKVPECNTGELLVKVKSCGICRTDMKSFLSGQRDLKLPRILGHEVSGIIEHVGLGVKMYKKGDRVQISPGIPCGNCEFCKKGIDNLCEAIKIMGFNYDGGFAEYILVPANGVKNGIVTIISDNISFEEASMAEPLACSINMQELLNLNNNRTVVIFGLGRLGILNAKLAKLKGSSNIIGVEKNRQRLLNAKKFEFDYIIDSSKADVVKEILSLTSGKGADVVIPCCPEYEAMNTGIQVLTKRGKLGFFSGLITENCRNIDFNLIHYKEISVIGGYGAAIKHSKEALDFITKDSIRVSNMVTKIIGLNDIKKGIDMVKNMTELSVVINFD</sequence>
<dbReference type="PANTHER" id="PTHR43401:SF2">
    <property type="entry name" value="L-THREONINE 3-DEHYDROGENASE"/>
    <property type="match status" value="1"/>
</dbReference>
<keyword evidence="1 4" id="KW-0479">Metal-binding</keyword>
<evidence type="ECO:0000256" key="1">
    <source>
        <dbReference type="ARBA" id="ARBA00022723"/>
    </source>
</evidence>
<name>A0A6I6DAV1_9FIRM</name>
<evidence type="ECO:0000313" key="8">
    <source>
        <dbReference type="Proteomes" id="UP000426444"/>
    </source>
</evidence>
<dbReference type="InterPro" id="IPR011032">
    <property type="entry name" value="GroES-like_sf"/>
</dbReference>
<evidence type="ECO:0008006" key="9">
    <source>
        <dbReference type="Google" id="ProtNLM"/>
    </source>
</evidence>
<dbReference type="GO" id="GO:0008270">
    <property type="term" value="F:zinc ion binding"/>
    <property type="evidence" value="ECO:0007669"/>
    <property type="project" value="InterPro"/>
</dbReference>
<dbReference type="CDD" id="cd08235">
    <property type="entry name" value="iditol_2_DH_like"/>
    <property type="match status" value="1"/>
</dbReference>
<dbReference type="InterPro" id="IPR050129">
    <property type="entry name" value="Zn_alcohol_dh"/>
</dbReference>
<protein>
    <recommendedName>
        <fullName evidence="9">Alcohol dehydrogenase</fullName>
    </recommendedName>
</protein>
<evidence type="ECO:0000259" key="6">
    <source>
        <dbReference type="Pfam" id="PF08240"/>
    </source>
</evidence>
<keyword evidence="2 4" id="KW-0862">Zinc</keyword>
<dbReference type="Gene3D" id="3.90.180.10">
    <property type="entry name" value="Medium-chain alcohol dehydrogenases, catalytic domain"/>
    <property type="match status" value="1"/>
</dbReference>
<keyword evidence="3" id="KW-0560">Oxidoreductase</keyword>
<dbReference type="AlphaFoldDB" id="A0A6I6DAV1"/>
<dbReference type="InterPro" id="IPR002328">
    <property type="entry name" value="ADH_Zn_CS"/>
</dbReference>
<keyword evidence="8" id="KW-1185">Reference proteome</keyword>
<dbReference type="Pfam" id="PF08240">
    <property type="entry name" value="ADH_N"/>
    <property type="match status" value="1"/>
</dbReference>
<evidence type="ECO:0000256" key="2">
    <source>
        <dbReference type="ARBA" id="ARBA00022833"/>
    </source>
</evidence>
<dbReference type="InterPro" id="IPR036291">
    <property type="entry name" value="NAD(P)-bd_dom_sf"/>
</dbReference>